<dbReference type="GO" id="GO:0016805">
    <property type="term" value="F:dipeptidase activity"/>
    <property type="evidence" value="ECO:0007669"/>
    <property type="project" value="InterPro"/>
</dbReference>
<dbReference type="Pfam" id="PF01546">
    <property type="entry name" value="Peptidase_M20"/>
    <property type="match status" value="1"/>
</dbReference>
<dbReference type="AlphaFoldDB" id="A0A316YDE2"/>
<dbReference type="NCBIfam" id="TIGR01891">
    <property type="entry name" value="amidohydrolases"/>
    <property type="match status" value="1"/>
</dbReference>
<protein>
    <recommendedName>
        <fullName evidence="2">Peptidase M20 dimerisation domain-containing protein</fullName>
    </recommendedName>
</protein>
<accession>A0A316YDE2</accession>
<dbReference type="SUPFAM" id="SSF55031">
    <property type="entry name" value="Bacterial exopeptidase dimerisation domain"/>
    <property type="match status" value="1"/>
</dbReference>
<gene>
    <name evidence="3" type="ORF">FA10DRAFT_289313</name>
</gene>
<dbReference type="Pfam" id="PF07687">
    <property type="entry name" value="M20_dimer"/>
    <property type="match status" value="1"/>
</dbReference>
<name>A0A316YDE2_9BASI</name>
<dbReference type="InterPro" id="IPR036264">
    <property type="entry name" value="Bact_exopeptidase_dim_dom"/>
</dbReference>
<dbReference type="SUPFAM" id="SSF53187">
    <property type="entry name" value="Zn-dependent exopeptidases"/>
    <property type="match status" value="1"/>
</dbReference>
<organism evidence="3 4">
    <name type="scientific">Acaromyces ingoldii</name>
    <dbReference type="NCBI Taxonomy" id="215250"/>
    <lineage>
        <taxon>Eukaryota</taxon>
        <taxon>Fungi</taxon>
        <taxon>Dikarya</taxon>
        <taxon>Basidiomycota</taxon>
        <taxon>Ustilaginomycotina</taxon>
        <taxon>Exobasidiomycetes</taxon>
        <taxon>Exobasidiales</taxon>
        <taxon>Cryptobasidiaceae</taxon>
        <taxon>Acaromyces</taxon>
    </lineage>
</organism>
<keyword evidence="4" id="KW-1185">Reference proteome</keyword>
<dbReference type="InterPro" id="IPR011650">
    <property type="entry name" value="Peptidase_M20_dimer"/>
</dbReference>
<dbReference type="GeneID" id="37046194"/>
<dbReference type="InterPro" id="IPR017439">
    <property type="entry name" value="Amidohydrolase"/>
</dbReference>
<dbReference type="InterPro" id="IPR002933">
    <property type="entry name" value="Peptidase_M20"/>
</dbReference>
<dbReference type="InParanoid" id="A0A316YDE2"/>
<dbReference type="PIRSF" id="PIRSF037226">
    <property type="entry name" value="Amidohydrolase_ACY1L2_prd"/>
    <property type="match status" value="1"/>
</dbReference>
<feature type="domain" description="Peptidase M20 dimerisation" evidence="2">
    <location>
        <begin position="234"/>
        <end position="326"/>
    </location>
</feature>
<dbReference type="Gene3D" id="3.30.70.360">
    <property type="match status" value="1"/>
</dbReference>
<dbReference type="OrthoDB" id="6119954at2759"/>
<proteinExistence type="inferred from homology"/>
<dbReference type="STRING" id="215250.A0A316YDE2"/>
<evidence type="ECO:0000256" key="1">
    <source>
        <dbReference type="ARBA" id="ARBA00006247"/>
    </source>
</evidence>
<dbReference type="InterPro" id="IPR017144">
    <property type="entry name" value="Xaa-Arg_dipeptidase"/>
</dbReference>
<dbReference type="EMBL" id="KZ819641">
    <property type="protein sequence ID" value="PWN87249.1"/>
    <property type="molecule type" value="Genomic_DNA"/>
</dbReference>
<dbReference type="CDD" id="cd05672">
    <property type="entry name" value="M20_ACY1L2-like"/>
    <property type="match status" value="1"/>
</dbReference>
<comment type="similarity">
    <text evidence="1">Belongs to the peptidase M20A family.</text>
</comment>
<dbReference type="InterPro" id="IPR052030">
    <property type="entry name" value="Peptidase_M20/M20A_hydrolases"/>
</dbReference>
<dbReference type="FunFam" id="3.30.70.360:FF:000004">
    <property type="entry name" value="Peptidase M20 domain-containing protein 2"/>
    <property type="match status" value="1"/>
</dbReference>
<dbReference type="PANTHER" id="PTHR30575">
    <property type="entry name" value="PEPTIDASE M20"/>
    <property type="match status" value="1"/>
</dbReference>
<dbReference type="RefSeq" id="XP_025374447.1">
    <property type="nucleotide sequence ID" value="XM_025524278.1"/>
</dbReference>
<reference evidence="3 4" key="1">
    <citation type="journal article" date="2018" name="Mol. Biol. Evol.">
        <title>Broad Genomic Sampling Reveals a Smut Pathogenic Ancestry of the Fungal Clade Ustilaginomycotina.</title>
        <authorList>
            <person name="Kijpornyongpan T."/>
            <person name="Mondo S.J."/>
            <person name="Barry K."/>
            <person name="Sandor L."/>
            <person name="Lee J."/>
            <person name="Lipzen A."/>
            <person name="Pangilinan J."/>
            <person name="LaButti K."/>
            <person name="Hainaut M."/>
            <person name="Henrissat B."/>
            <person name="Grigoriev I.V."/>
            <person name="Spatafora J.W."/>
            <person name="Aime M.C."/>
        </authorList>
    </citation>
    <scope>NUCLEOTIDE SEQUENCE [LARGE SCALE GENOMIC DNA]</scope>
    <source>
        <strain evidence="3 4">MCA 4198</strain>
    </source>
</reference>
<evidence type="ECO:0000259" key="2">
    <source>
        <dbReference type="Pfam" id="PF07687"/>
    </source>
</evidence>
<evidence type="ECO:0000313" key="3">
    <source>
        <dbReference type="EMBL" id="PWN87249.1"/>
    </source>
</evidence>
<sequence>MAPTATTVDGALPSASTNLGPFHACAACGHEGWSAAVASSREAAGTTRSLPSDLPTVAAGAWGKLAQLAAKFTKALDGDMRPLSLALHGRPELGFEESFAADTLCTYLERLPGWHVERGICSLPTAWSASWTSPHGAGERTVGFNSEMDALPEIGHGCGHNLIAVAGVAAALGTARALEACQLPGRVVLLGTPAEEGGGGKCYLLDGGAYGDMDACFMVHPSPFHVLGSSLAIKRVSVTFRGKTAHAAATPWAGINALDAAVLAYNGVSVLRQQTEDKVRIQGIVLPEPSWVQNVIPDVARLSYGVRAPTYTQVDRYLQRVCDCFEGAARATGCTVEFHVDAVGYEEILYNAPLGNIYEEYMTATEGVTVLRDVPFSGSTDFGNVTQRLPGLHPIYAIPVKDSQRDANHTVAFHTAAGTPEAHAETMKSAAGIAVAAALFAADAHFAGVVAEHWKKDQQQEKK</sequence>
<dbReference type="Gene3D" id="3.40.630.10">
    <property type="entry name" value="Zn peptidases"/>
    <property type="match status" value="1"/>
</dbReference>
<dbReference type="Proteomes" id="UP000245768">
    <property type="component" value="Unassembled WGS sequence"/>
</dbReference>
<dbReference type="PANTHER" id="PTHR30575:SF0">
    <property type="entry name" value="XAA-ARG DIPEPTIDASE"/>
    <property type="match status" value="1"/>
</dbReference>
<evidence type="ECO:0000313" key="4">
    <source>
        <dbReference type="Proteomes" id="UP000245768"/>
    </source>
</evidence>